<proteinExistence type="predicted"/>
<protein>
    <submittedName>
        <fullName evidence="2">Uncharacterized protein</fullName>
    </submittedName>
</protein>
<gene>
    <name evidence="1" type="ORF">BJG266_LOCUS14584</name>
    <name evidence="2" type="ORF">QVE165_LOCUS42754</name>
</gene>
<evidence type="ECO:0000313" key="2">
    <source>
        <dbReference type="EMBL" id="CAF1489079.1"/>
    </source>
</evidence>
<dbReference type="Proteomes" id="UP000663832">
    <property type="component" value="Unassembled WGS sequence"/>
</dbReference>
<reference evidence="2" key="1">
    <citation type="submission" date="2021-02" db="EMBL/GenBank/DDBJ databases">
        <authorList>
            <person name="Nowell W R."/>
        </authorList>
    </citation>
    <scope>NUCLEOTIDE SEQUENCE</scope>
</reference>
<name>A0A815S9N5_9BILA</name>
<evidence type="ECO:0000313" key="3">
    <source>
        <dbReference type="Proteomes" id="UP000663832"/>
    </source>
</evidence>
<dbReference type="EMBL" id="CAJNOM010000534">
    <property type="protein sequence ID" value="CAF1489079.1"/>
    <property type="molecule type" value="Genomic_DNA"/>
</dbReference>
<comment type="caution">
    <text evidence="2">The sequence shown here is derived from an EMBL/GenBank/DDBJ whole genome shotgun (WGS) entry which is preliminary data.</text>
</comment>
<evidence type="ECO:0000313" key="1">
    <source>
        <dbReference type="EMBL" id="CAF0975704.1"/>
    </source>
</evidence>
<accession>A0A815S9N5</accession>
<sequence length="132" mass="15290">MARYTPTEYHIVIDNSNVFLGAQLIRNEKTGVTEMNPATRVNVGYLTKKIEGGQQVLVLVTGDGNTNYNRGGFLNVVEIALKDKWNVELWSWELSLSQRFFEIKKLFPTQLTIKYLDPHRTNITFEERVRQN</sequence>
<dbReference type="EMBL" id="CAJNOI010000062">
    <property type="protein sequence ID" value="CAF0975704.1"/>
    <property type="molecule type" value="Genomic_DNA"/>
</dbReference>
<dbReference type="AlphaFoldDB" id="A0A815S9N5"/>
<keyword evidence="3" id="KW-1185">Reference proteome</keyword>
<organism evidence="2 3">
    <name type="scientific">Adineta steineri</name>
    <dbReference type="NCBI Taxonomy" id="433720"/>
    <lineage>
        <taxon>Eukaryota</taxon>
        <taxon>Metazoa</taxon>
        <taxon>Spiralia</taxon>
        <taxon>Gnathifera</taxon>
        <taxon>Rotifera</taxon>
        <taxon>Eurotatoria</taxon>
        <taxon>Bdelloidea</taxon>
        <taxon>Adinetida</taxon>
        <taxon>Adinetidae</taxon>
        <taxon>Adineta</taxon>
    </lineage>
</organism>
<dbReference type="OrthoDB" id="5951020at2759"/>
<dbReference type="Proteomes" id="UP000663877">
    <property type="component" value="Unassembled WGS sequence"/>
</dbReference>